<dbReference type="Pfam" id="PF08447">
    <property type="entry name" value="PAS_3"/>
    <property type="match status" value="1"/>
</dbReference>
<accession>A0ABY3VSM0</accession>
<evidence type="ECO:0000313" key="4">
    <source>
        <dbReference type="Proteomes" id="UP001055336"/>
    </source>
</evidence>
<protein>
    <submittedName>
        <fullName evidence="3">PAS and ANTAR domain-containing protein</fullName>
    </submittedName>
</protein>
<dbReference type="Gene3D" id="1.10.10.10">
    <property type="entry name" value="Winged helix-like DNA-binding domain superfamily/Winged helix DNA-binding domain"/>
    <property type="match status" value="1"/>
</dbReference>
<sequence>MTTDPASQEAHGLVDRAEDSAADIGIDGEPISKLDKAILGGPPQRVGRFEYRYDTDQWTWSDTVARIHGYQPGEITPTTDLVLGHKHPDDLTHVRTLLAQTAAPFSSRHRIITTSGETRKVVVVGDAVTDDNDRIVATRGFYIDVTDSFAADLRESVDEEMETVLAHREIIDIAKGMLMAIYRISADAAFGVLRWRSQELNVKLFSIAERLVNELPEILDVSPSTTTPVDHYLMTLRFPE</sequence>
<dbReference type="SUPFAM" id="SSF52172">
    <property type="entry name" value="CheY-like"/>
    <property type="match status" value="1"/>
</dbReference>
<dbReference type="PROSITE" id="PS50921">
    <property type="entry name" value="ANTAR"/>
    <property type="match status" value="1"/>
</dbReference>
<dbReference type="InterPro" id="IPR035965">
    <property type="entry name" value="PAS-like_dom_sf"/>
</dbReference>
<reference evidence="3" key="1">
    <citation type="submission" date="2022-08" db="EMBL/GenBank/DDBJ databases">
        <title>Whole genome sequencing of non-tuberculosis mycobacteria type-strains.</title>
        <authorList>
            <person name="Igarashi Y."/>
            <person name="Osugi A."/>
            <person name="Mitarai S."/>
        </authorList>
    </citation>
    <scope>NUCLEOTIDE SEQUENCE</scope>
    <source>
        <strain evidence="3">DSM 45127</strain>
    </source>
</reference>
<organism evidence="3 4">
    <name type="scientific">Mycobacterium paraterrae</name>
    <dbReference type="NCBI Taxonomy" id="577492"/>
    <lineage>
        <taxon>Bacteria</taxon>
        <taxon>Bacillati</taxon>
        <taxon>Actinomycetota</taxon>
        <taxon>Actinomycetes</taxon>
        <taxon>Mycobacteriales</taxon>
        <taxon>Mycobacteriaceae</taxon>
        <taxon>Mycobacterium</taxon>
    </lineage>
</organism>
<dbReference type="InterPro" id="IPR036388">
    <property type="entry name" value="WH-like_DNA-bd_sf"/>
</dbReference>
<dbReference type="Proteomes" id="UP001055336">
    <property type="component" value="Chromosome"/>
</dbReference>
<gene>
    <name evidence="3" type="ORF">MKK62_25200</name>
</gene>
<dbReference type="Pfam" id="PF03861">
    <property type="entry name" value="ANTAR"/>
    <property type="match status" value="1"/>
</dbReference>
<evidence type="ECO:0000313" key="3">
    <source>
        <dbReference type="EMBL" id="UMB69590.1"/>
    </source>
</evidence>
<dbReference type="RefSeq" id="WP_240261321.1">
    <property type="nucleotide sequence ID" value="NZ_CP092488.2"/>
</dbReference>
<dbReference type="Gene3D" id="3.30.450.20">
    <property type="entry name" value="PAS domain"/>
    <property type="match status" value="1"/>
</dbReference>
<keyword evidence="4" id="KW-1185">Reference proteome</keyword>
<dbReference type="InterPro" id="IPR005561">
    <property type="entry name" value="ANTAR"/>
</dbReference>
<dbReference type="InterPro" id="IPR011006">
    <property type="entry name" value="CheY-like_superfamily"/>
</dbReference>
<evidence type="ECO:0000259" key="2">
    <source>
        <dbReference type="PROSITE" id="PS50921"/>
    </source>
</evidence>
<dbReference type="SMART" id="SM01012">
    <property type="entry name" value="ANTAR"/>
    <property type="match status" value="1"/>
</dbReference>
<evidence type="ECO:0000256" key="1">
    <source>
        <dbReference type="SAM" id="MobiDB-lite"/>
    </source>
</evidence>
<feature type="region of interest" description="Disordered" evidence="1">
    <location>
        <begin position="1"/>
        <end position="21"/>
    </location>
</feature>
<dbReference type="EMBL" id="CP092488">
    <property type="protein sequence ID" value="UMB69590.1"/>
    <property type="molecule type" value="Genomic_DNA"/>
</dbReference>
<dbReference type="InterPro" id="IPR013655">
    <property type="entry name" value="PAS_fold_3"/>
</dbReference>
<dbReference type="SUPFAM" id="SSF55785">
    <property type="entry name" value="PYP-like sensor domain (PAS domain)"/>
    <property type="match status" value="1"/>
</dbReference>
<name>A0ABY3VSM0_9MYCO</name>
<proteinExistence type="predicted"/>
<feature type="domain" description="ANTAR" evidence="2">
    <location>
        <begin position="151"/>
        <end position="212"/>
    </location>
</feature>